<dbReference type="Proteomes" id="UP001166021">
    <property type="component" value="Unassembled WGS sequence"/>
</dbReference>
<evidence type="ECO:0000313" key="2">
    <source>
        <dbReference type="Proteomes" id="UP001166021"/>
    </source>
</evidence>
<keyword evidence="2" id="KW-1185">Reference proteome</keyword>
<proteinExistence type="predicted"/>
<sequence>MYWEIQEVPSVKDFTQTARMGKWKAVRVADSYKTELYDLEKGQKRNP</sequence>
<dbReference type="EMBL" id="JABTCF010000003">
    <property type="protein sequence ID" value="MBD0777528.1"/>
    <property type="molecule type" value="Genomic_DNA"/>
</dbReference>
<reference evidence="1" key="1">
    <citation type="submission" date="2020-05" db="EMBL/GenBank/DDBJ databases">
        <title>The draft genome sequence of Maribacter sp. ANRC-HE7.</title>
        <authorList>
            <person name="Mu L."/>
        </authorList>
    </citation>
    <scope>NUCLEOTIDE SEQUENCE</scope>
    <source>
        <strain evidence="1">ANRC-HE7</strain>
    </source>
</reference>
<organism evidence="1 2">
    <name type="scientific">Maribacter aquimaris</name>
    <dbReference type="NCBI Taxonomy" id="2737171"/>
    <lineage>
        <taxon>Bacteria</taxon>
        <taxon>Pseudomonadati</taxon>
        <taxon>Bacteroidota</taxon>
        <taxon>Flavobacteriia</taxon>
        <taxon>Flavobacteriales</taxon>
        <taxon>Flavobacteriaceae</taxon>
        <taxon>Maribacter</taxon>
    </lineage>
</organism>
<dbReference type="RefSeq" id="WP_188243048.1">
    <property type="nucleotide sequence ID" value="NZ_JABTCF010000003.1"/>
</dbReference>
<protein>
    <submittedName>
        <fullName evidence="1">Uncharacterized protein</fullName>
    </submittedName>
</protein>
<comment type="caution">
    <text evidence="1">The sequence shown here is derived from an EMBL/GenBank/DDBJ whole genome shotgun (WGS) entry which is preliminary data.</text>
</comment>
<evidence type="ECO:0000313" key="1">
    <source>
        <dbReference type="EMBL" id="MBD0777528.1"/>
    </source>
</evidence>
<gene>
    <name evidence="1" type="ORF">HPE56_06970</name>
</gene>
<accession>A0ABR7V300</accession>
<name>A0ABR7V300_9FLAO</name>